<proteinExistence type="predicted"/>
<organism evidence="1 2">
    <name type="scientific">Spirosoma rhododendri</name>
    <dbReference type="NCBI Taxonomy" id="2728024"/>
    <lineage>
        <taxon>Bacteria</taxon>
        <taxon>Pseudomonadati</taxon>
        <taxon>Bacteroidota</taxon>
        <taxon>Cytophagia</taxon>
        <taxon>Cytophagales</taxon>
        <taxon>Cytophagaceae</taxon>
        <taxon>Spirosoma</taxon>
    </lineage>
</organism>
<dbReference type="KEGG" id="srho:HH216_03760"/>
<protein>
    <submittedName>
        <fullName evidence="1">DUF3761 domain-containing protein</fullName>
    </submittedName>
</protein>
<keyword evidence="2" id="KW-1185">Reference proteome</keyword>
<dbReference type="EMBL" id="CP051677">
    <property type="protein sequence ID" value="QJD81240.1"/>
    <property type="molecule type" value="Genomic_DNA"/>
</dbReference>
<evidence type="ECO:0000313" key="1">
    <source>
        <dbReference type="EMBL" id="QJD81240.1"/>
    </source>
</evidence>
<dbReference type="AlphaFoldDB" id="A0A7L5E0G0"/>
<accession>A0A7L5E0G0</accession>
<evidence type="ECO:0000313" key="2">
    <source>
        <dbReference type="Proteomes" id="UP000501128"/>
    </source>
</evidence>
<name>A0A7L5E0G0_9BACT</name>
<reference evidence="1 2" key="1">
    <citation type="submission" date="2020-04" db="EMBL/GenBank/DDBJ databases">
        <title>Genome sequencing of novel species.</title>
        <authorList>
            <person name="Heo J."/>
            <person name="Kim S.-J."/>
            <person name="Kim J.-S."/>
            <person name="Hong S.-B."/>
            <person name="Kwon S.-W."/>
        </authorList>
    </citation>
    <scope>NUCLEOTIDE SEQUENCE [LARGE SCALE GENOMIC DNA]</scope>
    <source>
        <strain evidence="1 2">CJU-R4</strain>
    </source>
</reference>
<dbReference type="InterPro" id="IPR022236">
    <property type="entry name" value="DUF3761"/>
</dbReference>
<sequence length="82" mass="9195">MAVTNPVHIVAHRPSPRHIRHRSTRTSAYHYYRNSAGSRVQSPTFYSVPPAGATAECRDGSYSFSQSHRGTCSRHGGVKRWL</sequence>
<gene>
    <name evidence="1" type="ORF">HH216_03760</name>
</gene>
<dbReference type="Proteomes" id="UP000501128">
    <property type="component" value="Chromosome"/>
</dbReference>
<dbReference type="Pfam" id="PF12587">
    <property type="entry name" value="DUF3761"/>
    <property type="match status" value="1"/>
</dbReference>